<evidence type="ECO:0000313" key="2">
    <source>
        <dbReference type="EMBL" id="GAU47883.1"/>
    </source>
</evidence>
<feature type="region of interest" description="Disordered" evidence="1">
    <location>
        <begin position="496"/>
        <end position="525"/>
    </location>
</feature>
<organism evidence="2 3">
    <name type="scientific">Trifolium subterraneum</name>
    <name type="common">Subterranean clover</name>
    <dbReference type="NCBI Taxonomy" id="3900"/>
    <lineage>
        <taxon>Eukaryota</taxon>
        <taxon>Viridiplantae</taxon>
        <taxon>Streptophyta</taxon>
        <taxon>Embryophyta</taxon>
        <taxon>Tracheophyta</taxon>
        <taxon>Spermatophyta</taxon>
        <taxon>Magnoliopsida</taxon>
        <taxon>eudicotyledons</taxon>
        <taxon>Gunneridae</taxon>
        <taxon>Pentapetalae</taxon>
        <taxon>rosids</taxon>
        <taxon>fabids</taxon>
        <taxon>Fabales</taxon>
        <taxon>Fabaceae</taxon>
        <taxon>Papilionoideae</taxon>
        <taxon>50 kb inversion clade</taxon>
        <taxon>NPAAA clade</taxon>
        <taxon>Hologalegina</taxon>
        <taxon>IRL clade</taxon>
        <taxon>Trifolieae</taxon>
        <taxon>Trifolium</taxon>
    </lineage>
</organism>
<gene>
    <name evidence="2" type="ORF">TSUD_404550</name>
</gene>
<feature type="compositionally biased region" description="Polar residues" evidence="1">
    <location>
        <begin position="1"/>
        <end position="44"/>
    </location>
</feature>
<feature type="compositionally biased region" description="Acidic residues" evidence="1">
    <location>
        <begin position="516"/>
        <end position="525"/>
    </location>
</feature>
<dbReference type="Proteomes" id="UP000242715">
    <property type="component" value="Unassembled WGS sequence"/>
</dbReference>
<feature type="region of interest" description="Disordered" evidence="1">
    <location>
        <begin position="379"/>
        <end position="399"/>
    </location>
</feature>
<feature type="region of interest" description="Disordered" evidence="1">
    <location>
        <begin position="112"/>
        <end position="143"/>
    </location>
</feature>
<evidence type="ECO:0000313" key="3">
    <source>
        <dbReference type="Proteomes" id="UP000242715"/>
    </source>
</evidence>
<protein>
    <submittedName>
        <fullName evidence="2">Uncharacterized protein</fullName>
    </submittedName>
</protein>
<dbReference type="EMBL" id="DF974357">
    <property type="protein sequence ID" value="GAU47883.1"/>
    <property type="molecule type" value="Genomic_DNA"/>
</dbReference>
<sequence length="525" mass="58477">MQITVDNPPNPQNSPNTVFQSSPSKSPKNLPINLTQNQPSSSPVDSPKHSPNPENEEDDSPSPTATISSPKDSPPVLVNSSKIRRSSRIMSGAGKKPEIDLLEKEIDDFELEPVTSTKSEPVKPKKSPTPKKKQVETAVKAPRTKKKTKPVAVSRLYNFAELTIGGVDLEKFVEPFEWKSFFHIKETVYPLLVQAFYYNAQVFPEKDLITSNIKDVELVVDPYVIGSLIGIKTFYYNAQVFPEKDLITSNIKDVELVVDPYVIGSLIGIKSEGLEVYGNDWYDQVKISKDELKRKMFTEGAKKNSPPSSMLKTEVFRLYYADMDNTSSENHYYTFSLKNVSHMKKVVETPAADVGIKRKGDVFEKTSLNVLADASGDRLENDLQTDGNAQISGDADPTTESEKLVTTAAATLQVNAANAGTKQLVFEGNVNFDFPGPSRPTKCSRHETDMEQMRKDLDNVIKGMSVQHSMMNHLILESKTLRDWFANVVCPQLHINPPPDVETPQFDPFPATNENSDNDDEDPTT</sequence>
<dbReference type="AlphaFoldDB" id="A0A2Z6P096"/>
<feature type="compositionally biased region" description="Polar residues" evidence="1">
    <location>
        <begin position="382"/>
        <end position="391"/>
    </location>
</feature>
<evidence type="ECO:0000256" key="1">
    <source>
        <dbReference type="SAM" id="MobiDB-lite"/>
    </source>
</evidence>
<feature type="region of interest" description="Disordered" evidence="1">
    <location>
        <begin position="1"/>
        <end position="96"/>
    </location>
</feature>
<feature type="compositionally biased region" description="Polar residues" evidence="1">
    <location>
        <begin position="61"/>
        <end position="71"/>
    </location>
</feature>
<keyword evidence="3" id="KW-1185">Reference proteome</keyword>
<reference evidence="3" key="1">
    <citation type="journal article" date="2017" name="Front. Plant Sci.">
        <title>Climate Clever Clovers: New Paradigm to Reduce the Environmental Footprint of Ruminants by Breeding Low Methanogenic Forages Utilizing Haplotype Variation.</title>
        <authorList>
            <person name="Kaur P."/>
            <person name="Appels R."/>
            <person name="Bayer P.E."/>
            <person name="Keeble-Gagnere G."/>
            <person name="Wang J."/>
            <person name="Hirakawa H."/>
            <person name="Shirasawa K."/>
            <person name="Vercoe P."/>
            <person name="Stefanova K."/>
            <person name="Durmic Z."/>
            <person name="Nichols P."/>
            <person name="Revell C."/>
            <person name="Isobe S.N."/>
            <person name="Edwards D."/>
            <person name="Erskine W."/>
        </authorList>
    </citation>
    <scope>NUCLEOTIDE SEQUENCE [LARGE SCALE GENOMIC DNA]</scope>
    <source>
        <strain evidence="3">cv. Daliak</strain>
    </source>
</reference>
<proteinExistence type="predicted"/>
<accession>A0A2Z6P096</accession>
<name>A0A2Z6P096_TRISU</name>
<dbReference type="OrthoDB" id="848707at2759"/>